<feature type="transmembrane region" description="Helical" evidence="1">
    <location>
        <begin position="159"/>
        <end position="178"/>
    </location>
</feature>
<dbReference type="InterPro" id="IPR009495">
    <property type="entry name" value="NrsF"/>
</dbReference>
<organism evidence="2 3">
    <name type="scientific">Roseomonas nitratireducens</name>
    <dbReference type="NCBI Taxonomy" id="2820810"/>
    <lineage>
        <taxon>Bacteria</taxon>
        <taxon>Pseudomonadati</taxon>
        <taxon>Pseudomonadota</taxon>
        <taxon>Alphaproteobacteria</taxon>
        <taxon>Acetobacterales</taxon>
        <taxon>Roseomonadaceae</taxon>
        <taxon>Roseomonas</taxon>
    </lineage>
</organism>
<dbReference type="RefSeq" id="WP_209350928.1">
    <property type="nucleotide sequence ID" value="NZ_JAGIYZ010000004.1"/>
</dbReference>
<gene>
    <name evidence="2" type="ORF">J5Y09_06435</name>
</gene>
<evidence type="ECO:0000313" key="2">
    <source>
        <dbReference type="EMBL" id="MBP0463540.1"/>
    </source>
</evidence>
<dbReference type="EMBL" id="JAGIYZ010000004">
    <property type="protein sequence ID" value="MBP0463540.1"/>
    <property type="molecule type" value="Genomic_DNA"/>
</dbReference>
<protein>
    <submittedName>
        <fullName evidence="2">DUF1109 domain-containing protein</fullName>
    </submittedName>
</protein>
<keyword evidence="1" id="KW-1133">Transmembrane helix</keyword>
<feature type="transmembrane region" description="Helical" evidence="1">
    <location>
        <begin position="184"/>
        <end position="205"/>
    </location>
</feature>
<dbReference type="Pfam" id="PF06532">
    <property type="entry name" value="NrsF"/>
    <property type="match status" value="1"/>
</dbReference>
<feature type="transmembrane region" description="Helical" evidence="1">
    <location>
        <begin position="27"/>
        <end position="45"/>
    </location>
</feature>
<keyword evidence="1" id="KW-0472">Membrane</keyword>
<feature type="transmembrane region" description="Helical" evidence="1">
    <location>
        <begin position="120"/>
        <end position="147"/>
    </location>
</feature>
<proteinExistence type="predicted"/>
<keyword evidence="3" id="KW-1185">Reference proteome</keyword>
<comment type="caution">
    <text evidence="2">The sequence shown here is derived from an EMBL/GenBank/DDBJ whole genome shotgun (WGS) entry which is preliminary data.</text>
</comment>
<feature type="transmembrane region" description="Helical" evidence="1">
    <location>
        <begin position="90"/>
        <end position="108"/>
    </location>
</feature>
<dbReference type="Proteomes" id="UP000680815">
    <property type="component" value="Unassembled WGS sequence"/>
</dbReference>
<accession>A0ABS4AQ99</accession>
<reference evidence="2 3" key="1">
    <citation type="submission" date="2021-03" db="EMBL/GenBank/DDBJ databases">
        <authorList>
            <person name="So Y."/>
        </authorList>
    </citation>
    <scope>NUCLEOTIDE SEQUENCE [LARGE SCALE GENOMIC DNA]</scope>
    <source>
        <strain evidence="2 3">PWR1</strain>
    </source>
</reference>
<name>A0ABS4AQ99_9PROT</name>
<feature type="transmembrane region" description="Helical" evidence="1">
    <location>
        <begin position="65"/>
        <end position="83"/>
    </location>
</feature>
<sequence length="220" mass="23201">MRTEDLIGRLAEDLRPVRPLGPPLRRCAAWLAFAAVLLGAAILAFGPRHDLMERLSRTHEGAQLLFAVATGVLAAVAAFELALPDRSPRWALLPVPAAVAWVATLGFGCLDDVARIGPQALVLGTSWGCFRFVVLMGVPLAVSLVWMLRHAGPLRPVPVAMLGGLAGAALSAAGLSVFHHLDAAAMVLAWHGGSALLVVLGFGLFGRGWRTREAEPFTPA</sequence>
<evidence type="ECO:0000313" key="3">
    <source>
        <dbReference type="Proteomes" id="UP000680815"/>
    </source>
</evidence>
<keyword evidence="1" id="KW-0812">Transmembrane</keyword>
<evidence type="ECO:0000256" key="1">
    <source>
        <dbReference type="SAM" id="Phobius"/>
    </source>
</evidence>